<dbReference type="SMART" id="SM00181">
    <property type="entry name" value="EGF"/>
    <property type="match status" value="22"/>
</dbReference>
<evidence type="ECO:0000256" key="20">
    <source>
        <dbReference type="ARBA" id="ARBA00072997"/>
    </source>
</evidence>
<dbReference type="GO" id="GO:0071944">
    <property type="term" value="C:cell periphery"/>
    <property type="evidence" value="ECO:0007669"/>
    <property type="project" value="UniProtKB-ARBA"/>
</dbReference>
<feature type="domain" description="TB" evidence="25">
    <location>
        <begin position="427"/>
        <end position="469"/>
    </location>
</feature>
<feature type="domain" description="EGF-like" evidence="23">
    <location>
        <begin position="1734"/>
        <end position="1775"/>
    </location>
</feature>
<feature type="domain" description="EGF-like" evidence="23">
    <location>
        <begin position="1151"/>
        <end position="1190"/>
    </location>
</feature>
<comment type="similarity">
    <text evidence="2">Belongs to the beta type-B retroviral polymerase family. HERV class-II K(HML-2) pol subfamily.</text>
</comment>
<dbReference type="PROSITE" id="PS00010">
    <property type="entry name" value="ASX_HYDROXYL"/>
    <property type="match status" value="13"/>
</dbReference>
<feature type="compositionally biased region" description="Pro residues" evidence="22">
    <location>
        <begin position="1014"/>
        <end position="1025"/>
    </location>
</feature>
<evidence type="ECO:0000256" key="11">
    <source>
        <dbReference type="ARBA" id="ARBA00023157"/>
    </source>
</evidence>
<feature type="domain" description="EGF-like" evidence="23">
    <location>
        <begin position="1950"/>
        <end position="1986"/>
    </location>
</feature>
<feature type="compositionally biased region" description="Low complexity" evidence="22">
    <location>
        <begin position="378"/>
        <end position="395"/>
    </location>
</feature>
<dbReference type="PROSITE" id="PS50026">
    <property type="entry name" value="EGF_3"/>
    <property type="match status" value="13"/>
</dbReference>
<keyword evidence="27" id="KW-1185">Reference proteome</keyword>
<evidence type="ECO:0000259" key="23">
    <source>
        <dbReference type="PROSITE" id="PS50026"/>
    </source>
</evidence>
<dbReference type="SUPFAM" id="SSF56672">
    <property type="entry name" value="DNA/RNA polymerases"/>
    <property type="match status" value="1"/>
</dbReference>
<feature type="non-terminal residue" evidence="26">
    <location>
        <position position="2261"/>
    </location>
</feature>
<comment type="subunit">
    <text evidence="17">Forms part of the large latent transforming growth factor beta precursor complex; removal is essential for activation of complex. Interacts with SDC4. Interacts (via C-terminal domain) with FBN1 (via N-terminal domain) in a Ca(+2)-dependent manner.</text>
</comment>
<evidence type="ECO:0000259" key="24">
    <source>
        <dbReference type="PROSITE" id="PS50878"/>
    </source>
</evidence>
<dbReference type="FunFam" id="2.10.25.10:FF:000044">
    <property type="entry name" value="Fibrillin 2"/>
    <property type="match status" value="1"/>
</dbReference>
<dbReference type="GO" id="GO:0004523">
    <property type="term" value="F:RNA-DNA hybrid ribonuclease activity"/>
    <property type="evidence" value="ECO:0007669"/>
    <property type="project" value="UniProtKB-EC"/>
</dbReference>
<keyword evidence="5" id="KW-0272">Extracellular matrix</keyword>
<feature type="region of interest" description="Disordered" evidence="22">
    <location>
        <begin position="919"/>
        <end position="1029"/>
    </location>
</feature>
<dbReference type="Gene3D" id="3.90.290.10">
    <property type="entry name" value="TGF-beta binding (TB) domain"/>
    <property type="match status" value="4"/>
</dbReference>
<evidence type="ECO:0000256" key="1">
    <source>
        <dbReference type="ARBA" id="ARBA00004498"/>
    </source>
</evidence>
<dbReference type="FunFam" id="2.10.25.10:FF:000194">
    <property type="entry name" value="Latent transforming growth factor beta binding protein 2"/>
    <property type="match status" value="1"/>
</dbReference>
<dbReference type="FunFam" id="2.10.25.10:FF:000056">
    <property type="entry name" value="Latent-transforming growth factor beta-binding protein 3 isoform 2"/>
    <property type="match status" value="1"/>
</dbReference>
<comment type="function">
    <text evidence="16">May play an integral structural role in elastic-fiber architectural organization and/or assembly.</text>
</comment>
<feature type="disulfide bond" evidence="21">
    <location>
        <begin position="288"/>
        <end position="297"/>
    </location>
</feature>
<dbReference type="FunFam" id="2.10.25.10:FF:000005">
    <property type="entry name" value="Fibrillin 2"/>
    <property type="match status" value="1"/>
</dbReference>
<dbReference type="Pfam" id="PF07645">
    <property type="entry name" value="EGF_CA"/>
    <property type="match status" value="19"/>
</dbReference>
<dbReference type="SUPFAM" id="SSF46689">
    <property type="entry name" value="Homeodomain-like"/>
    <property type="match status" value="1"/>
</dbReference>
<keyword evidence="6 21" id="KW-0245">EGF-like domain</keyword>
<dbReference type="InterPro" id="IPR009057">
    <property type="entry name" value="Homeodomain-like_sf"/>
</dbReference>
<feature type="disulfide bond" evidence="21">
    <location>
        <begin position="270"/>
        <end position="280"/>
    </location>
</feature>
<feature type="domain" description="EGF-like" evidence="23">
    <location>
        <begin position="1607"/>
        <end position="1648"/>
    </location>
</feature>
<dbReference type="InterPro" id="IPR001881">
    <property type="entry name" value="EGF-like_Ca-bd_dom"/>
</dbReference>
<evidence type="ECO:0000256" key="8">
    <source>
        <dbReference type="ARBA" id="ARBA00022674"/>
    </source>
</evidence>
<feature type="domain" description="EGF-like" evidence="23">
    <location>
        <begin position="2176"/>
        <end position="2212"/>
    </location>
</feature>
<feature type="region of interest" description="Disordered" evidence="22">
    <location>
        <begin position="2107"/>
        <end position="2126"/>
    </location>
</feature>
<dbReference type="FunFam" id="2.10.25.10:FF:000017">
    <property type="entry name" value="latent-transforming growth factor beta-binding protein 4 isoform X1"/>
    <property type="match status" value="3"/>
</dbReference>
<feature type="domain" description="EGF-like" evidence="23">
    <location>
        <begin position="770"/>
        <end position="806"/>
    </location>
</feature>
<dbReference type="FunFam" id="3.90.290.10:FF:000001">
    <property type="entry name" value="Latent-transforming growth factor beta-binding protein 3 isoform 1"/>
    <property type="match status" value="1"/>
</dbReference>
<evidence type="ECO:0000313" key="27">
    <source>
        <dbReference type="Proteomes" id="UP001274896"/>
    </source>
</evidence>
<evidence type="ECO:0000256" key="19">
    <source>
        <dbReference type="ARBA" id="ARBA00072995"/>
    </source>
</evidence>
<keyword evidence="14" id="KW-0379">Hydroxylation</keyword>
<proteinExistence type="inferred from homology"/>
<keyword evidence="7" id="KW-0597">Phosphoprotein</keyword>
<feature type="domain" description="TB" evidence="25">
    <location>
        <begin position="820"/>
        <end position="872"/>
    </location>
</feature>
<reference evidence="26" key="1">
    <citation type="submission" date="2023-06" db="EMBL/GenBank/DDBJ databases">
        <title>Male Hemibagrus guttatus genome.</title>
        <authorList>
            <person name="Bian C."/>
        </authorList>
    </citation>
    <scope>NUCLEOTIDE SEQUENCE</scope>
    <source>
        <strain evidence="26">Male_cb2023</strain>
        <tissue evidence="26">Muscle</tissue>
    </source>
</reference>
<dbReference type="PANTHER" id="PTHR24039">
    <property type="entry name" value="FIBRILLIN-RELATED"/>
    <property type="match status" value="1"/>
</dbReference>
<feature type="domain" description="EGF-like" evidence="23">
    <location>
        <begin position="1649"/>
        <end position="1684"/>
    </location>
</feature>
<feature type="domain" description="TB" evidence="25">
    <location>
        <begin position="1836"/>
        <end position="1889"/>
    </location>
</feature>
<dbReference type="InterPro" id="IPR018097">
    <property type="entry name" value="EGF_Ca-bd_CS"/>
</dbReference>
<dbReference type="FunFam" id="2.10.25.10:FF:000024">
    <property type="entry name" value="Putative latent-transforming growth factor beta-binding protein 2"/>
    <property type="match status" value="1"/>
</dbReference>
<dbReference type="Pfam" id="PF00683">
    <property type="entry name" value="TB"/>
    <property type="match status" value="3"/>
</dbReference>
<dbReference type="FunFam" id="2.10.25.10:FF:000046">
    <property type="entry name" value="Latent-transforming growth factor beta-binding protein 1 isoform x2"/>
    <property type="match status" value="1"/>
</dbReference>
<dbReference type="PROSITE" id="PS01187">
    <property type="entry name" value="EGF_CA"/>
    <property type="match status" value="11"/>
</dbReference>
<dbReference type="InterPro" id="IPR043502">
    <property type="entry name" value="DNA/RNA_pol_sf"/>
</dbReference>
<sequence>LKEAQAMLMRKALVRAIGRNKIANILLKHIEAERNRLQSCNCTEEKTSTKAFYTQHGQYTLIYTPEVERWEIFGPIECMVNLKQQRNGKGKMGKRKDLNEFDKVQIVMARPLDQNISKTAALVGCSRSAVVSTYQKWSKEGTVVNRRQGHGRPRLIDARGEQRLTRVIRSNRRATVAQIRVKKTLIVLLCCVSALLHVSPAAERIKVLFTPTICRQRCSNGHCINYCERGNITTLYSNEDATHTSGFRVCKYTHTHSLYAPIIHAFVFLCPMLCKNGGVCIQKDRCLCPTNFTGKFCHIPASSSSTSSNEIEKLSSSGTLPASQRLMRSEYVLPLQTRQQNQTNGSPLVTVRVHHPPEATVKIHQVVKVTSSSSSDTVARSVSLSGSRGSSERSSTFLADKAGTPPALVQAQTFRGDSTYTEASGFKYCFREVRSGQCSSPLPGLRSQETCCRGDGIAWGIKECTICPPISDLEKAYDRVPREELWYCMRKSGVAEKYVRVVQDMYERSRTVVRCALGQTEEFKVEVGLHQGSALSPFLFAIVMDQLSEEVRRESPWTMMFADDIVICSESREQVEENLERWRFALERRGMKISRSKTEYMCVNGREGSGTVRSQGEEVKKVQEFKYLGSTVQSNGECEKEVKKRVQAGWNGWRKVLGVLCDRKISVRIKGKVYKTVVRPAMLCGLETVSLRKRQESELEIAELKMLRFSLGVTRLDRIRNEYIRGTAHVGHLGDKVRESKPCGPGGSGTSGERSCPKGFERVNGTQCVDINECLQPGFCENGKCVNTRGSYSCVCKPGFLLDASHGLCISQKVISEEKDQCFRIVSRGFCSMPILKNITKQICCCSRVGKAWGRKCEACPYFGSVEFKEICPAGPGYHYSPNTLKLNQRVFEPHSPALVSQPNRTSATVTRYDTSLLQSTTRNESPHNQRPTRPQSPTISHNVRIQQSSTGQRQPLTSEVFIIQSEPQLSQHRQTGGLASSTSQPSRERPFVIRTHTSRPSIIRQHHSEIRPLPVPSTARPPPPRTDKRVCEANRQVCGPGRCVDMPGGKHTCVCNPGFILNSQAGHCQDIDECRLIPNPCTNGRCENTLGSFRCVCRTGYRLQNNTCTDIDECDDSLRCPGKECINTQGSYNCVSCKPGFGLLNGQCSDIDECRQRPALCSSGRCENTPGSYKCVCNKGFKLQGNICTAYISFWQIIYGIYFVHRHFLQLFRRDPEAFPGQPRDIASPACPGSSPGPLPGGACPEHLPRETSRRHLKQMPKPPQLPPFDVEEQWLYSELLPGDGAPYPISKGAPRHPTEEAHFGRLYPGSYPFGHDPELMTIDVNECEDPLQCPGQGCINTLGSYRCVSCEPGFVLTNRRCTDVDECHQVPAPCANGRCENTPGSYRCVCHTGYKLQDNTCTDINECENHLQCRGQVCVNTPGSYRCTSCGAGFSFHNGQCTDVDECAQNTRLCANGRCENTPGTFRCVCRPGFRLEANACIDVDECENELQCPRQKCVNSVGSFKCVSCSPGFEVINGQCQDVDECSHTLSPCSNGRCENTPGSFMCVCRSGFKLQGNTCTDVDECENSGICGQRSVCVNTDGSYRCECLPGFRAAGPGRQCRDINECLEDEFCFPRGECVNTDGSYMCVCSQGYHTSANGTLCIDVDECTRDGVCEDGRCTNTDGSFTCDCKAGFTANPEKTACLDVDECVDSGGSVCGSQRCENTIGSFRCFITCEPGYSLTTTGECVDINECANESVCGQHMFCRNLIGTYQCICDQGYESTADGRSCVDINECAVMVGVCGAARCWNVEGSFMCECEKRHEEFDPLTRQCVTTGSGSESSSLPQPGEQTECYYNVDQRDQCSVLSSNTTVQECCCTVGRAWGRKCQYTLCPQTGTSEFQAMCPSGRGYVTSAVGAFGYRDVDECKLFDPDVCKGGVCVNNIPGYSCYCPSGNYYDMDSLECIDNNECESGDMCPGGVCVNTLGSYYCTCEPPLVLDHTQRSCVNSSGLTVDENVSFCWQHVTADLLCQRLLQGNQVTFTECCCLYGEAWGLQCALCPRRDEEEYEAMCSTFGPPPNSPRYAERFGPLPGGGGGYGTPYGADIYPEVPRTSDYDDYSVGTGRRPGLRTHPVDSYTPFVPPGPRRYYEEEDYDSAAAPPFAPDPHNERFYGSRYIPGPLAEGRYESFAGLPEDECGILRGCENGRCVRVGEGYTCDCYDGYQLDISSMTCLDVNECEDPTFPECINAGCVNTEGSYRCVCLRGFIASRRPNYCIPA</sequence>
<dbReference type="InterPro" id="IPR009030">
    <property type="entry name" value="Growth_fac_rcpt_cys_sf"/>
</dbReference>
<dbReference type="PANTHER" id="PTHR24039:SF48">
    <property type="entry name" value="FIBRILLIN-2 ISOFORM X1-RELATED"/>
    <property type="match status" value="1"/>
</dbReference>
<feature type="domain" description="EGF-like" evidence="23">
    <location>
        <begin position="1071"/>
        <end position="1110"/>
    </location>
</feature>
<evidence type="ECO:0000256" key="3">
    <source>
        <dbReference type="ARBA" id="ARBA00012180"/>
    </source>
</evidence>
<evidence type="ECO:0000256" key="7">
    <source>
        <dbReference type="ARBA" id="ARBA00022553"/>
    </source>
</evidence>
<feature type="domain" description="EGF-like" evidence="23">
    <location>
        <begin position="1565"/>
        <end position="1606"/>
    </location>
</feature>
<dbReference type="SUPFAM" id="SSF57196">
    <property type="entry name" value="EGF/Laminin"/>
    <property type="match status" value="7"/>
</dbReference>
<dbReference type="InterPro" id="IPR000152">
    <property type="entry name" value="EGF-type_Asp/Asn_hydroxyl_site"/>
</dbReference>
<evidence type="ECO:0000256" key="4">
    <source>
        <dbReference type="ARBA" id="ARBA00022525"/>
    </source>
</evidence>
<evidence type="ECO:0000259" key="25">
    <source>
        <dbReference type="PROSITE" id="PS51364"/>
    </source>
</evidence>
<dbReference type="PROSITE" id="PS01186">
    <property type="entry name" value="EGF_2"/>
    <property type="match status" value="9"/>
</dbReference>
<organism evidence="26 27">
    <name type="scientific">Hemibagrus guttatus</name>
    <dbReference type="NCBI Taxonomy" id="175788"/>
    <lineage>
        <taxon>Eukaryota</taxon>
        <taxon>Metazoa</taxon>
        <taxon>Chordata</taxon>
        <taxon>Craniata</taxon>
        <taxon>Vertebrata</taxon>
        <taxon>Euteleostomi</taxon>
        <taxon>Actinopterygii</taxon>
        <taxon>Neopterygii</taxon>
        <taxon>Teleostei</taxon>
        <taxon>Ostariophysi</taxon>
        <taxon>Siluriformes</taxon>
        <taxon>Bagridae</taxon>
        <taxon>Hemibagrus</taxon>
    </lineage>
</organism>
<feature type="compositionally biased region" description="Polar residues" evidence="22">
    <location>
        <begin position="919"/>
        <end position="958"/>
    </location>
</feature>
<evidence type="ECO:0000256" key="16">
    <source>
        <dbReference type="ARBA" id="ARBA00058734"/>
    </source>
</evidence>
<protein>
    <recommendedName>
        <fullName evidence="20">Latent-transforming growth factor beta-binding protein 2</fullName>
        <ecNumber evidence="3">3.1.26.4</ecNumber>
    </recommendedName>
    <alternativeName>
        <fullName evidence="19">Latent-transforming growth factor beta-binding protein 4</fullName>
    </alternativeName>
</protein>
<evidence type="ECO:0000256" key="2">
    <source>
        <dbReference type="ARBA" id="ARBA00010879"/>
    </source>
</evidence>
<evidence type="ECO:0000256" key="9">
    <source>
        <dbReference type="ARBA" id="ARBA00022729"/>
    </source>
</evidence>
<feature type="domain" description="EGF-like" evidence="23">
    <location>
        <begin position="1365"/>
        <end position="1404"/>
    </location>
</feature>
<dbReference type="EMBL" id="JAUCMX010000004">
    <property type="protein sequence ID" value="KAK3548725.1"/>
    <property type="molecule type" value="Genomic_DNA"/>
</dbReference>
<dbReference type="SUPFAM" id="SSF57184">
    <property type="entry name" value="Growth factor receptor domain"/>
    <property type="match status" value="6"/>
</dbReference>
<evidence type="ECO:0000256" key="18">
    <source>
        <dbReference type="ARBA" id="ARBA00064273"/>
    </source>
</evidence>
<evidence type="ECO:0000256" key="10">
    <source>
        <dbReference type="ARBA" id="ARBA00022737"/>
    </source>
</evidence>
<dbReference type="InterPro" id="IPR049883">
    <property type="entry name" value="NOTCH1_EGF-like"/>
</dbReference>
<comment type="caution">
    <text evidence="21">Lacks conserved residue(s) required for the propagation of feature annotation.</text>
</comment>
<dbReference type="PROSITE" id="PS51364">
    <property type="entry name" value="TB"/>
    <property type="match status" value="4"/>
</dbReference>
<dbReference type="GO" id="GO:0008201">
    <property type="term" value="F:heparin binding"/>
    <property type="evidence" value="ECO:0007669"/>
    <property type="project" value="UniProtKB-KW"/>
</dbReference>
<dbReference type="EC" id="3.1.26.4" evidence="3"/>
<dbReference type="FunFam" id="2.10.25.10:FF:000115">
    <property type="entry name" value="latent-transforming growth factor beta-binding protein 4 isoform X2"/>
    <property type="match status" value="1"/>
</dbReference>
<keyword evidence="12" id="KW-0325">Glycoprotein</keyword>
<feature type="domain" description="EGF-like" evidence="23">
    <location>
        <begin position="1525"/>
        <end position="1564"/>
    </location>
</feature>
<evidence type="ECO:0000256" key="21">
    <source>
        <dbReference type="PROSITE-ProRule" id="PRU00076"/>
    </source>
</evidence>
<dbReference type="PROSITE" id="PS50878">
    <property type="entry name" value="RT_POL"/>
    <property type="match status" value="1"/>
</dbReference>
<name>A0AAE0RBG8_9TELE</name>
<dbReference type="PROSITE" id="PS00022">
    <property type="entry name" value="EGF_1"/>
    <property type="match status" value="1"/>
</dbReference>
<comment type="subunit">
    <text evidence="18">Forms part of the large latent transforming growth factor beta precursor complex; removal is essential for activation of complex. Interacts with LTBP1 and TGFB1. Interacts with EFEMP2; this interaction promotes fibrillar deposition of EFEMP2.</text>
</comment>
<dbReference type="InterPro" id="IPR036773">
    <property type="entry name" value="TB_dom_sf"/>
</dbReference>
<dbReference type="CDD" id="cd00054">
    <property type="entry name" value="EGF_CA"/>
    <property type="match status" value="17"/>
</dbReference>
<dbReference type="GO" id="GO:0005509">
    <property type="term" value="F:calcium ion binding"/>
    <property type="evidence" value="ECO:0007669"/>
    <property type="project" value="InterPro"/>
</dbReference>
<dbReference type="Gene3D" id="2.10.25.10">
    <property type="entry name" value="Laminin"/>
    <property type="match status" value="22"/>
</dbReference>
<dbReference type="Gene3D" id="3.30.70.270">
    <property type="match status" value="1"/>
</dbReference>
<keyword evidence="10" id="KW-0677">Repeat</keyword>
<dbReference type="Proteomes" id="UP001274896">
    <property type="component" value="Unassembled WGS sequence"/>
</dbReference>
<dbReference type="FunFam" id="2.10.25.10:FF:000014">
    <property type="entry name" value="Latent-transforming growth factor beta-binding protein 3"/>
    <property type="match status" value="3"/>
</dbReference>
<accession>A0AAE0RBG8</accession>
<dbReference type="InterPro" id="IPR043128">
    <property type="entry name" value="Rev_trsase/Diguanyl_cyclase"/>
</dbReference>
<evidence type="ECO:0000256" key="5">
    <source>
        <dbReference type="ARBA" id="ARBA00022530"/>
    </source>
</evidence>
<evidence type="ECO:0000256" key="15">
    <source>
        <dbReference type="ARBA" id="ARBA00038081"/>
    </source>
</evidence>
<feature type="region of interest" description="Disordered" evidence="22">
    <location>
        <begin position="378"/>
        <end position="401"/>
    </location>
</feature>
<comment type="subcellular location">
    <subcellularLocation>
        <location evidence="1">Secreted</location>
        <location evidence="1">Extracellular space</location>
        <location evidence="1">Extracellular matrix</location>
    </subcellularLocation>
</comment>
<evidence type="ECO:0000313" key="26">
    <source>
        <dbReference type="EMBL" id="KAK3548725.1"/>
    </source>
</evidence>
<dbReference type="InterPro" id="IPR000477">
    <property type="entry name" value="RT_dom"/>
</dbReference>
<comment type="caution">
    <text evidence="26">The sequence shown here is derived from an EMBL/GenBank/DDBJ whole genome shotgun (WGS) entry which is preliminary data.</text>
</comment>
<dbReference type="GO" id="GO:0019838">
    <property type="term" value="F:growth factor binding"/>
    <property type="evidence" value="ECO:0007669"/>
    <property type="project" value="UniProtKB-KW"/>
</dbReference>
<evidence type="ECO:0000256" key="17">
    <source>
        <dbReference type="ARBA" id="ARBA00062144"/>
    </source>
</evidence>
<dbReference type="InterPro" id="IPR000742">
    <property type="entry name" value="EGF"/>
</dbReference>
<evidence type="ECO:0000256" key="13">
    <source>
        <dbReference type="ARBA" id="ARBA00023183"/>
    </source>
</evidence>
<feature type="domain" description="EGF-like" evidence="23">
    <location>
        <begin position="266"/>
        <end position="298"/>
    </location>
</feature>
<keyword evidence="13" id="KW-0340">Growth factor binding</keyword>
<gene>
    <name evidence="26" type="ORF">QTP70_018465</name>
</gene>
<keyword evidence="9" id="KW-0732">Signal</keyword>
<dbReference type="SMART" id="SM00179">
    <property type="entry name" value="EGF_CA"/>
    <property type="match status" value="21"/>
</dbReference>
<feature type="domain" description="TB" evidence="25">
    <location>
        <begin position="2002"/>
        <end position="2055"/>
    </location>
</feature>
<dbReference type="Pfam" id="PF00078">
    <property type="entry name" value="RVT_1"/>
    <property type="match status" value="1"/>
</dbReference>
<evidence type="ECO:0000256" key="14">
    <source>
        <dbReference type="ARBA" id="ARBA00023278"/>
    </source>
</evidence>
<feature type="domain" description="Reverse transcriptase" evidence="24">
    <location>
        <begin position="380"/>
        <end position="632"/>
    </location>
</feature>
<keyword evidence="8" id="KW-0358">Heparin-binding</keyword>
<evidence type="ECO:0000256" key="12">
    <source>
        <dbReference type="ARBA" id="ARBA00023180"/>
    </source>
</evidence>
<comment type="similarity">
    <text evidence="15">Belongs to the LTBP family.</text>
</comment>
<evidence type="ECO:0000256" key="6">
    <source>
        <dbReference type="ARBA" id="ARBA00022536"/>
    </source>
</evidence>
<feature type="domain" description="EGF-like" evidence="23">
    <location>
        <begin position="1445"/>
        <end position="1484"/>
    </location>
</feature>
<keyword evidence="11 21" id="KW-1015">Disulfide bond</keyword>
<dbReference type="SUPFAM" id="SSF57581">
    <property type="entry name" value="TB module/8-cys domain"/>
    <property type="match status" value="4"/>
</dbReference>
<keyword evidence="4" id="KW-0964">Secreted</keyword>
<feature type="compositionally biased region" description="Polar residues" evidence="22">
    <location>
        <begin position="966"/>
        <end position="986"/>
    </location>
</feature>
<dbReference type="InterPro" id="IPR017878">
    <property type="entry name" value="TB_dom"/>
</dbReference>
<evidence type="ECO:0000256" key="22">
    <source>
        <dbReference type="SAM" id="MobiDB-lite"/>
    </source>
</evidence>
<dbReference type="FunFam" id="2.10.25.10:FF:000096">
    <property type="entry name" value="Putative fibrillin 2"/>
    <property type="match status" value="1"/>
</dbReference>